<protein>
    <submittedName>
        <fullName evidence="3">Uncharacterized protein</fullName>
    </submittedName>
</protein>
<dbReference type="EMBL" id="JAACJK010000219">
    <property type="protein sequence ID" value="KAF5317010.1"/>
    <property type="molecule type" value="Genomic_DNA"/>
</dbReference>
<evidence type="ECO:0000256" key="1">
    <source>
        <dbReference type="SAM" id="MobiDB-lite"/>
    </source>
</evidence>
<feature type="transmembrane region" description="Helical" evidence="2">
    <location>
        <begin position="27"/>
        <end position="50"/>
    </location>
</feature>
<comment type="caution">
    <text evidence="3">The sequence shown here is derived from an EMBL/GenBank/DDBJ whole genome shotgun (WGS) entry which is preliminary data.</text>
</comment>
<keyword evidence="2" id="KW-0472">Membrane</keyword>
<keyword evidence="2" id="KW-0812">Transmembrane</keyword>
<gene>
    <name evidence="3" type="ORF">D9611_003645</name>
</gene>
<sequence>MSTPTSSAQARTSSPVDLITPKNDRRILSVIIVLSIVGGFLIASIVWYTLRLKRRSKRPMSGGPFQGTSIWDKNHPAARITPFGAPSNAPSFDHRPGEDMRIAYRRPDGAWLFADSGAPFTPSGVSDLVNSPVSASSSQVFPFSPAYNPMSKKEQEAKLDSLKADKDGYFDYDSIAPPPPAYQRHAKEVNPFL</sequence>
<proteinExistence type="predicted"/>
<reference evidence="3 4" key="1">
    <citation type="journal article" date="2020" name="ISME J.">
        <title>Uncovering the hidden diversity of litter-decomposition mechanisms in mushroom-forming fungi.</title>
        <authorList>
            <person name="Floudas D."/>
            <person name="Bentzer J."/>
            <person name="Ahren D."/>
            <person name="Johansson T."/>
            <person name="Persson P."/>
            <person name="Tunlid A."/>
        </authorList>
    </citation>
    <scope>NUCLEOTIDE SEQUENCE [LARGE SCALE GENOMIC DNA]</scope>
    <source>
        <strain evidence="3 4">CBS 175.51</strain>
    </source>
</reference>
<dbReference type="AlphaFoldDB" id="A0A8H5B5P8"/>
<evidence type="ECO:0000256" key="2">
    <source>
        <dbReference type="SAM" id="Phobius"/>
    </source>
</evidence>
<feature type="region of interest" description="Disordered" evidence="1">
    <location>
        <begin position="173"/>
        <end position="193"/>
    </location>
</feature>
<accession>A0A8H5B5P8</accession>
<dbReference type="OrthoDB" id="2848852at2759"/>
<dbReference type="Proteomes" id="UP000541558">
    <property type="component" value="Unassembled WGS sequence"/>
</dbReference>
<evidence type="ECO:0000313" key="4">
    <source>
        <dbReference type="Proteomes" id="UP000541558"/>
    </source>
</evidence>
<evidence type="ECO:0000313" key="3">
    <source>
        <dbReference type="EMBL" id="KAF5317010.1"/>
    </source>
</evidence>
<keyword evidence="4" id="KW-1185">Reference proteome</keyword>
<organism evidence="3 4">
    <name type="scientific">Ephemerocybe angulata</name>
    <dbReference type="NCBI Taxonomy" id="980116"/>
    <lineage>
        <taxon>Eukaryota</taxon>
        <taxon>Fungi</taxon>
        <taxon>Dikarya</taxon>
        <taxon>Basidiomycota</taxon>
        <taxon>Agaricomycotina</taxon>
        <taxon>Agaricomycetes</taxon>
        <taxon>Agaricomycetidae</taxon>
        <taxon>Agaricales</taxon>
        <taxon>Agaricineae</taxon>
        <taxon>Psathyrellaceae</taxon>
        <taxon>Ephemerocybe</taxon>
    </lineage>
</organism>
<keyword evidence="2" id="KW-1133">Transmembrane helix</keyword>
<name>A0A8H5B5P8_9AGAR</name>